<dbReference type="AlphaFoldDB" id="A0A167EBB2"/>
<dbReference type="KEGG" id="slb:AWJ20_4816"/>
<dbReference type="PANTHER" id="PTHR43791">
    <property type="entry name" value="PERMEASE-RELATED"/>
    <property type="match status" value="1"/>
</dbReference>
<feature type="transmembrane region" description="Helical" evidence="6">
    <location>
        <begin position="47"/>
        <end position="69"/>
    </location>
</feature>
<name>A0A167EBB2_9ASCO</name>
<dbReference type="GO" id="GO:0016020">
    <property type="term" value="C:membrane"/>
    <property type="evidence" value="ECO:0007669"/>
    <property type="project" value="UniProtKB-SubCell"/>
</dbReference>
<proteinExistence type="predicted"/>
<dbReference type="GeneID" id="30036989"/>
<evidence type="ECO:0000313" key="7">
    <source>
        <dbReference type="EMBL" id="ANB13865.1"/>
    </source>
</evidence>
<sequence length="139" mass="15371">MSASFLAFSSNHSVQLAGYCLFSMSPLCFICYLSTISSNTAGHTKKVIFSATTLVGYCVGNLIGPQTFIASESPTYKTAKTTIVACYGVSLILIAATYYINRRANRIRDEKNEKLPDDFVNSEFADLTDFQNPEFRYAL</sequence>
<protein>
    <submittedName>
        <fullName evidence="7">Allantoate permease</fullName>
    </submittedName>
</protein>
<dbReference type="InterPro" id="IPR036259">
    <property type="entry name" value="MFS_trans_sf"/>
</dbReference>
<dbReference type="GO" id="GO:0022857">
    <property type="term" value="F:transmembrane transporter activity"/>
    <property type="evidence" value="ECO:0007669"/>
    <property type="project" value="TreeGrafter"/>
</dbReference>
<dbReference type="EMBL" id="CP014502">
    <property type="protein sequence ID" value="ANB13865.1"/>
    <property type="molecule type" value="Genomic_DNA"/>
</dbReference>
<dbReference type="RefSeq" id="XP_018736342.1">
    <property type="nucleotide sequence ID" value="XM_018881911.1"/>
</dbReference>
<organism evidence="7 8">
    <name type="scientific">Sugiyamaella lignohabitans</name>
    <dbReference type="NCBI Taxonomy" id="796027"/>
    <lineage>
        <taxon>Eukaryota</taxon>
        <taxon>Fungi</taxon>
        <taxon>Dikarya</taxon>
        <taxon>Ascomycota</taxon>
        <taxon>Saccharomycotina</taxon>
        <taxon>Dipodascomycetes</taxon>
        <taxon>Dipodascales</taxon>
        <taxon>Trichomonascaceae</taxon>
        <taxon>Sugiyamaella</taxon>
    </lineage>
</organism>
<keyword evidence="4 6" id="KW-1133">Transmembrane helix</keyword>
<keyword evidence="8" id="KW-1185">Reference proteome</keyword>
<feature type="transmembrane region" description="Helical" evidence="6">
    <location>
        <begin position="16"/>
        <end position="35"/>
    </location>
</feature>
<reference evidence="7 8" key="1">
    <citation type="submission" date="2016-02" db="EMBL/GenBank/DDBJ databases">
        <title>Complete genome sequence and transcriptome regulation of the pentose utilising yeast Sugiyamaella lignohabitans.</title>
        <authorList>
            <person name="Bellasio M."/>
            <person name="Peymann A."/>
            <person name="Valli M."/>
            <person name="Sipitzky M."/>
            <person name="Graf A."/>
            <person name="Sauer M."/>
            <person name="Marx H."/>
            <person name="Mattanovich D."/>
        </authorList>
    </citation>
    <scope>NUCLEOTIDE SEQUENCE [LARGE SCALE GENOMIC DNA]</scope>
    <source>
        <strain evidence="7 8">CBS 10342</strain>
    </source>
</reference>
<comment type="subcellular location">
    <subcellularLocation>
        <location evidence="1">Membrane</location>
        <topology evidence="1">Multi-pass membrane protein</topology>
    </subcellularLocation>
</comment>
<keyword evidence="2" id="KW-0813">Transport</keyword>
<evidence type="ECO:0000256" key="3">
    <source>
        <dbReference type="ARBA" id="ARBA00022692"/>
    </source>
</evidence>
<feature type="transmembrane region" description="Helical" evidence="6">
    <location>
        <begin position="81"/>
        <end position="101"/>
    </location>
</feature>
<evidence type="ECO:0000256" key="2">
    <source>
        <dbReference type="ARBA" id="ARBA00022448"/>
    </source>
</evidence>
<accession>A0A167EBB2</accession>
<gene>
    <name evidence="7" type="primary">DAL5</name>
    <name evidence="7" type="ORF">AWJ20_4816</name>
</gene>
<dbReference type="OrthoDB" id="4021689at2759"/>
<dbReference type="Proteomes" id="UP000189580">
    <property type="component" value="Chromosome d"/>
</dbReference>
<keyword evidence="3 6" id="KW-0812">Transmembrane</keyword>
<evidence type="ECO:0000256" key="6">
    <source>
        <dbReference type="SAM" id="Phobius"/>
    </source>
</evidence>
<dbReference type="PANTHER" id="PTHR43791:SF1">
    <property type="entry name" value="ALLANTOATE PERMEASE"/>
    <property type="match status" value="1"/>
</dbReference>
<evidence type="ECO:0000256" key="4">
    <source>
        <dbReference type="ARBA" id="ARBA00022989"/>
    </source>
</evidence>
<evidence type="ECO:0000313" key="8">
    <source>
        <dbReference type="Proteomes" id="UP000189580"/>
    </source>
</evidence>
<keyword evidence="5 6" id="KW-0472">Membrane</keyword>
<dbReference type="SUPFAM" id="SSF103473">
    <property type="entry name" value="MFS general substrate transporter"/>
    <property type="match status" value="1"/>
</dbReference>
<evidence type="ECO:0000256" key="1">
    <source>
        <dbReference type="ARBA" id="ARBA00004141"/>
    </source>
</evidence>
<evidence type="ECO:0000256" key="5">
    <source>
        <dbReference type="ARBA" id="ARBA00023136"/>
    </source>
</evidence>